<dbReference type="InterPro" id="IPR036038">
    <property type="entry name" value="Aminotransferase-like"/>
</dbReference>
<comment type="caution">
    <text evidence="1">The sequence shown here is derived from an EMBL/GenBank/DDBJ whole genome shotgun (WGS) entry which is preliminary data.</text>
</comment>
<accession>A0A7C1FFT5</accession>
<dbReference type="EMBL" id="DSMG01000096">
    <property type="protein sequence ID" value="HDX31699.1"/>
    <property type="molecule type" value="Genomic_DNA"/>
</dbReference>
<sequence>MNNVAPPEYLYYINGEFVPASQAALSLDDLGLVRGYGVFELLRTYGVRPFGLQAHLERLQRSAAQIELTLPWSSS</sequence>
<protein>
    <submittedName>
        <fullName evidence="1">Uncharacterized protein</fullName>
    </submittedName>
</protein>
<dbReference type="SUPFAM" id="SSF56752">
    <property type="entry name" value="D-aminoacid aminotransferase-like PLP-dependent enzymes"/>
    <property type="match status" value="1"/>
</dbReference>
<dbReference type="Gene3D" id="3.30.470.10">
    <property type="match status" value="1"/>
</dbReference>
<dbReference type="AlphaFoldDB" id="A0A7C1FFT5"/>
<gene>
    <name evidence="1" type="ORF">ENQ20_09430</name>
</gene>
<dbReference type="InterPro" id="IPR043131">
    <property type="entry name" value="BCAT-like_N"/>
</dbReference>
<proteinExistence type="predicted"/>
<organism evidence="1">
    <name type="scientific">Caldilinea aerophila</name>
    <dbReference type="NCBI Taxonomy" id="133453"/>
    <lineage>
        <taxon>Bacteria</taxon>
        <taxon>Bacillati</taxon>
        <taxon>Chloroflexota</taxon>
        <taxon>Caldilineae</taxon>
        <taxon>Caldilineales</taxon>
        <taxon>Caldilineaceae</taxon>
        <taxon>Caldilinea</taxon>
    </lineage>
</organism>
<name>A0A7C1FFT5_9CHLR</name>
<dbReference type="GO" id="GO:0003824">
    <property type="term" value="F:catalytic activity"/>
    <property type="evidence" value="ECO:0007669"/>
    <property type="project" value="InterPro"/>
</dbReference>
<dbReference type="InterPro" id="IPR001544">
    <property type="entry name" value="Aminotrans_IV"/>
</dbReference>
<evidence type="ECO:0000313" key="1">
    <source>
        <dbReference type="EMBL" id="HDX31699.1"/>
    </source>
</evidence>
<dbReference type="Pfam" id="PF01063">
    <property type="entry name" value="Aminotran_4"/>
    <property type="match status" value="1"/>
</dbReference>
<reference evidence="1" key="1">
    <citation type="journal article" date="2020" name="mSystems">
        <title>Genome- and Community-Level Interaction Insights into Carbon Utilization and Element Cycling Functions of Hydrothermarchaeota in Hydrothermal Sediment.</title>
        <authorList>
            <person name="Zhou Z."/>
            <person name="Liu Y."/>
            <person name="Xu W."/>
            <person name="Pan J."/>
            <person name="Luo Z.H."/>
            <person name="Li M."/>
        </authorList>
    </citation>
    <scope>NUCLEOTIDE SEQUENCE [LARGE SCALE GENOMIC DNA]</scope>
    <source>
        <strain evidence="1">SpSt-289</strain>
    </source>
</reference>